<dbReference type="InterPro" id="IPR000261">
    <property type="entry name" value="EH_dom"/>
</dbReference>
<dbReference type="Proteomes" id="UP000472261">
    <property type="component" value="Unplaced"/>
</dbReference>
<dbReference type="GO" id="GO:0045296">
    <property type="term" value="F:cadherin binding"/>
    <property type="evidence" value="ECO:0007669"/>
    <property type="project" value="TreeGrafter"/>
</dbReference>
<feature type="compositionally biased region" description="Low complexity" evidence="4">
    <location>
        <begin position="811"/>
        <end position="820"/>
    </location>
</feature>
<dbReference type="PROSITE" id="PS50031">
    <property type="entry name" value="EH"/>
    <property type="match status" value="3"/>
</dbReference>
<dbReference type="GO" id="GO:0016197">
    <property type="term" value="P:endosomal transport"/>
    <property type="evidence" value="ECO:0007669"/>
    <property type="project" value="TreeGrafter"/>
</dbReference>
<dbReference type="OMA" id="GHFLQTS"/>
<dbReference type="InterPro" id="IPR002048">
    <property type="entry name" value="EF_hand_dom"/>
</dbReference>
<feature type="compositionally biased region" description="Basic and acidic residues" evidence="4">
    <location>
        <begin position="772"/>
        <end position="782"/>
    </location>
</feature>
<dbReference type="GO" id="GO:0030132">
    <property type="term" value="C:clathrin coat of coated pit"/>
    <property type="evidence" value="ECO:0007669"/>
    <property type="project" value="TreeGrafter"/>
</dbReference>
<sequence length="910" mass="100010">DEQTCSLSLTRIGFFFFYPQVDSANTGRVLASDAAVFLKKSGLTDLVLGKIWDLADTDSKGILNKQEFFVALRLVACAQNGLDVSLSSLNLPVPPPRFTDTSSPLLLSGTASSDIPWAVKPEDKAKYDAIFDSLNPVNGLLSGDKVKPVLLNSKLPVDILGRVWELSDIDRDGMLDRDEFAVAMFLVYCALEKEPVPMSLPAALVPLSKRKPISVPGAMPLIPSSASSKDSHQSLPPVGILAAKAPLTQWVVSPADKIKYDEIFVKTDKDMDGFVSGVEARELFLKTGLPSALLAHIWALCDTKDCGKLSKEQFALAFYLINQKLTKGIDPPQALTPEMIPPSDRSVTLQKNVQGLNSVADFSAIKELDTLNNEIVDLQREKNNVEQDLKEKEDTIKQRTSEVQDLQDEVKRESSNLQKLQAQKQEAQEILNDLDEQKAKLEEQLNDIRQKCAEEAHLIAMLKAEITSQESKISAYEDELTKAQEELSRLQQETAELEHCIESGKAQLGPLQQHLQDSQQEINSVQTKLLELKELESNQFSWHSQPQTVLVNGTADHSSLSNSSSETANLNENAERESIAEDEQINNVSPVKTPSACLKLLAFICFFHVFQEDPFDAESHPLPDIVSETSLEFFQSDPFVGSDPFKDDPFGKIDPFGGDPFKGSDPFAADCFFKQSSTDPFVTASTDPFSAASNSNNTTTEIPKKNDPFAPGGTTVTTSDDLATDPFASLFGNESFGSGFADFSTLSKANNEDPFGSSTSGSVKNVVITKNSFEEPPAKNEDVPPALPPKTGTPTRPCPPPPGKRPINQIDSSDSFKPSDPFQPFPTPEIPKEQEADLFCDPFAPTSIGKEADPNNFANFSTYSTEEDMIEWAKRESEREEKERLARLKQQEQEDLELAIALSKSEISEA</sequence>
<evidence type="ECO:0000256" key="4">
    <source>
        <dbReference type="SAM" id="MobiDB-lite"/>
    </source>
</evidence>
<dbReference type="PANTHER" id="PTHR11216:SF54">
    <property type="entry name" value="EPIDERMAL GROWTH FACTOR RECEPTOR SUBSTRATE 15"/>
    <property type="match status" value="1"/>
</dbReference>
<dbReference type="GO" id="GO:0005509">
    <property type="term" value="F:calcium ion binding"/>
    <property type="evidence" value="ECO:0007669"/>
    <property type="project" value="InterPro"/>
</dbReference>
<protein>
    <submittedName>
        <fullName evidence="7">Epidermal growth factor receptor pathway substrate 15</fullName>
    </submittedName>
</protein>
<feature type="domain" description="EF-hand" evidence="6">
    <location>
        <begin position="255"/>
        <end position="290"/>
    </location>
</feature>
<dbReference type="PROSITE" id="PS50330">
    <property type="entry name" value="UIM"/>
    <property type="match status" value="2"/>
</dbReference>
<evidence type="ECO:0000256" key="3">
    <source>
        <dbReference type="SAM" id="Coils"/>
    </source>
</evidence>
<dbReference type="PROSITE" id="PS50222">
    <property type="entry name" value="EF_HAND_2"/>
    <property type="match status" value="3"/>
</dbReference>
<feature type="compositionally biased region" description="Polar residues" evidence="4">
    <location>
        <begin position="684"/>
        <end position="701"/>
    </location>
</feature>
<feature type="region of interest" description="Disordered" evidence="4">
    <location>
        <begin position="749"/>
        <end position="830"/>
    </location>
</feature>
<feature type="domain" description="EH" evidence="5">
    <location>
        <begin position="17"/>
        <end position="99"/>
    </location>
</feature>
<dbReference type="Pfam" id="PF12763">
    <property type="entry name" value="EH"/>
    <property type="match status" value="3"/>
</dbReference>
<keyword evidence="1" id="KW-0479">Metal-binding</keyword>
<dbReference type="InterPro" id="IPR011992">
    <property type="entry name" value="EF-hand-dom_pair"/>
</dbReference>
<feature type="compositionally biased region" description="Polar residues" evidence="4">
    <location>
        <begin position="756"/>
        <end position="771"/>
    </location>
</feature>
<dbReference type="InterPro" id="IPR003903">
    <property type="entry name" value="UIM_dom"/>
</dbReference>
<keyword evidence="3" id="KW-0175">Coiled coil</keyword>
<dbReference type="SMART" id="SM00027">
    <property type="entry name" value="EH"/>
    <property type="match status" value="3"/>
</dbReference>
<evidence type="ECO:0000259" key="6">
    <source>
        <dbReference type="PROSITE" id="PS50222"/>
    </source>
</evidence>
<accession>A0A669PCP8</accession>
<dbReference type="GO" id="GO:0006897">
    <property type="term" value="P:endocytosis"/>
    <property type="evidence" value="ECO:0007669"/>
    <property type="project" value="TreeGrafter"/>
</dbReference>
<evidence type="ECO:0000313" key="7">
    <source>
        <dbReference type="Ensembl" id="ENSPCLP00000005604.1"/>
    </source>
</evidence>
<dbReference type="PROSITE" id="PS00018">
    <property type="entry name" value="EF_HAND_1"/>
    <property type="match status" value="1"/>
</dbReference>
<evidence type="ECO:0000256" key="2">
    <source>
        <dbReference type="ARBA" id="ARBA00022837"/>
    </source>
</evidence>
<feature type="coiled-coil region" evidence="3">
    <location>
        <begin position="368"/>
        <end position="535"/>
    </location>
</feature>
<dbReference type="AlphaFoldDB" id="A0A669PCP8"/>
<evidence type="ECO:0000259" key="5">
    <source>
        <dbReference type="PROSITE" id="PS50031"/>
    </source>
</evidence>
<reference evidence="7" key="1">
    <citation type="submission" date="2025-08" db="UniProtKB">
        <authorList>
            <consortium name="Ensembl"/>
        </authorList>
    </citation>
    <scope>IDENTIFICATION</scope>
</reference>
<keyword evidence="2" id="KW-0106">Calcium</keyword>
<dbReference type="SUPFAM" id="SSF47473">
    <property type="entry name" value="EF-hand"/>
    <property type="match status" value="3"/>
</dbReference>
<dbReference type="FunFam" id="1.10.238.10:FF:000026">
    <property type="entry name" value="Epidermal growth factor receptor pathway substrate 15-like 1"/>
    <property type="match status" value="1"/>
</dbReference>
<dbReference type="SMART" id="SM00054">
    <property type="entry name" value="EFh"/>
    <property type="match status" value="3"/>
</dbReference>
<feature type="region of interest" description="Disordered" evidence="4">
    <location>
        <begin position="554"/>
        <end position="582"/>
    </location>
</feature>
<dbReference type="Gene3D" id="1.10.238.10">
    <property type="entry name" value="EF-hand"/>
    <property type="match status" value="3"/>
</dbReference>
<dbReference type="InterPro" id="IPR018247">
    <property type="entry name" value="EF_Hand_1_Ca_BS"/>
</dbReference>
<dbReference type="Gene3D" id="1.10.287.1490">
    <property type="match status" value="1"/>
</dbReference>
<keyword evidence="8" id="KW-1185">Reference proteome</keyword>
<name>A0A669PCP8_PHACC</name>
<feature type="domain" description="EH" evidence="5">
    <location>
        <begin position="256"/>
        <end position="346"/>
    </location>
</feature>
<feature type="region of interest" description="Disordered" evidence="4">
    <location>
        <begin position="684"/>
        <end position="720"/>
    </location>
</feature>
<feature type="domain" description="EH" evidence="5">
    <location>
        <begin position="123"/>
        <end position="211"/>
    </location>
</feature>
<feature type="domain" description="EF-hand" evidence="6">
    <location>
        <begin position="155"/>
        <end position="190"/>
    </location>
</feature>
<evidence type="ECO:0000256" key="1">
    <source>
        <dbReference type="ARBA" id="ARBA00022723"/>
    </source>
</evidence>
<dbReference type="PANTHER" id="PTHR11216">
    <property type="entry name" value="EH DOMAIN"/>
    <property type="match status" value="1"/>
</dbReference>
<feature type="domain" description="EF-hand" evidence="6">
    <location>
        <begin position="43"/>
        <end position="78"/>
    </location>
</feature>
<dbReference type="Ensembl" id="ENSPCLT00000007745.1">
    <property type="protein sequence ID" value="ENSPCLP00000005604.1"/>
    <property type="gene ID" value="ENSPCLG00000004729.1"/>
</dbReference>
<dbReference type="CDD" id="cd00052">
    <property type="entry name" value="EH"/>
    <property type="match status" value="3"/>
</dbReference>
<proteinExistence type="predicted"/>
<reference evidence="7" key="2">
    <citation type="submission" date="2025-09" db="UniProtKB">
        <authorList>
            <consortium name="Ensembl"/>
        </authorList>
    </citation>
    <scope>IDENTIFICATION</scope>
</reference>
<organism evidence="7 8">
    <name type="scientific">Phasianus colchicus</name>
    <name type="common">Common pheasant</name>
    <dbReference type="NCBI Taxonomy" id="9054"/>
    <lineage>
        <taxon>Eukaryota</taxon>
        <taxon>Metazoa</taxon>
        <taxon>Chordata</taxon>
        <taxon>Craniata</taxon>
        <taxon>Vertebrata</taxon>
        <taxon>Euteleostomi</taxon>
        <taxon>Archelosauria</taxon>
        <taxon>Archosauria</taxon>
        <taxon>Dinosauria</taxon>
        <taxon>Saurischia</taxon>
        <taxon>Theropoda</taxon>
        <taxon>Coelurosauria</taxon>
        <taxon>Aves</taxon>
        <taxon>Neognathae</taxon>
        <taxon>Galloanserae</taxon>
        <taxon>Galliformes</taxon>
        <taxon>Phasianidae</taxon>
        <taxon>Phasianinae</taxon>
        <taxon>Phasianus</taxon>
    </lineage>
</organism>
<evidence type="ECO:0000313" key="8">
    <source>
        <dbReference type="Proteomes" id="UP000472261"/>
    </source>
</evidence>
<feature type="compositionally biased region" description="Low complexity" evidence="4">
    <location>
        <begin position="558"/>
        <end position="572"/>
    </location>
</feature>
<dbReference type="SMART" id="SM00726">
    <property type="entry name" value="UIM"/>
    <property type="match status" value="2"/>
</dbReference>
<dbReference type="SUPFAM" id="SSF90257">
    <property type="entry name" value="Myosin rod fragments"/>
    <property type="match status" value="1"/>
</dbReference>